<dbReference type="AlphaFoldDB" id="A0A4P7W1C5"/>
<keyword evidence="2" id="KW-0456">Lyase</keyword>
<feature type="chain" id="PRO_5020820327" evidence="1">
    <location>
        <begin position="24"/>
        <end position="382"/>
    </location>
</feature>
<dbReference type="EMBL" id="CP039396">
    <property type="protein sequence ID" value="QCD41704.1"/>
    <property type="molecule type" value="Genomic_DNA"/>
</dbReference>
<dbReference type="RefSeq" id="WP_136414502.1">
    <property type="nucleotide sequence ID" value="NZ_CP039396.1"/>
</dbReference>
<dbReference type="EC" id="4.2.2.2" evidence="2"/>
<evidence type="ECO:0000313" key="3">
    <source>
        <dbReference type="Proteomes" id="UP000297149"/>
    </source>
</evidence>
<accession>A0A4P7W1C5</accession>
<dbReference type="SUPFAM" id="SSF81853">
    <property type="entry name" value="Family 10 polysaccharide lyase"/>
    <property type="match status" value="1"/>
</dbReference>
<protein>
    <submittedName>
        <fullName evidence="2">Pectate lyase</fullName>
        <ecNumber evidence="2">4.2.2.2</ecNumber>
    </submittedName>
</protein>
<sequence>MKRLVKTAFIALICNFIVNDAMAAPKRDYELRRTDKEFFTTPEAARIGEQVLAYQRVTGGWPKNIDMCRPHTPEELAEIKTQRDRRNDSTTDNNATTTQMTFLARLYQATGDTRYRDAFLAGMEYLLSGQYPNGGWPQFWPDPQGYQIHITFNDGAMANTLTLLRDIFEQHEPYGGNLTDETLRTRLRVAFEKGIDCILATQIRVDGKPTVWCQQHDRETFAPAPARSYEMPSFCSAESSQIVGLLMQLPAPDKRIKEAVHGAMAWFEANKLMGYRLERTGRPKSPESDTRLVADLTAGPLWGRFYDLEKCEIYVCDRDGIPRKSLEEIGHERRNGYSWYNDNPLSLYPVYDKWADLNDPDGKVRIDMSLVNKAEARGQKRR</sequence>
<proteinExistence type="predicted"/>
<organism evidence="2 3">
    <name type="scientific">Duncaniella dubosii</name>
    <dbReference type="NCBI Taxonomy" id="2518971"/>
    <lineage>
        <taxon>Bacteria</taxon>
        <taxon>Pseudomonadati</taxon>
        <taxon>Bacteroidota</taxon>
        <taxon>Bacteroidia</taxon>
        <taxon>Bacteroidales</taxon>
        <taxon>Muribaculaceae</taxon>
        <taxon>Duncaniella</taxon>
    </lineage>
</organism>
<dbReference type="Pfam" id="PF09492">
    <property type="entry name" value="Pec_lyase"/>
    <property type="match status" value="1"/>
</dbReference>
<dbReference type="KEGG" id="ddb:E7747_05030"/>
<dbReference type="Gene3D" id="1.50.10.20">
    <property type="match status" value="1"/>
</dbReference>
<dbReference type="InterPro" id="IPR012669">
    <property type="entry name" value="Pectate_lyase"/>
</dbReference>
<evidence type="ECO:0000256" key="1">
    <source>
        <dbReference type="SAM" id="SignalP"/>
    </source>
</evidence>
<reference evidence="3" key="1">
    <citation type="submission" date="2019-02" db="EMBL/GenBank/DDBJ databases">
        <title>Isolation and identification of novel species under the genus Muribaculum.</title>
        <authorList>
            <person name="Miyake S."/>
            <person name="Ding Y."/>
            <person name="Low A."/>
            <person name="Soh M."/>
            <person name="Seedorf H."/>
        </authorList>
    </citation>
    <scope>NUCLEOTIDE SEQUENCE [LARGE SCALE GENOMIC DNA]</scope>
    <source>
        <strain evidence="3">H5</strain>
    </source>
</reference>
<dbReference type="NCBIfam" id="TIGR02474">
    <property type="entry name" value="pec_lyase"/>
    <property type="match status" value="1"/>
</dbReference>
<dbReference type="GO" id="GO:0030570">
    <property type="term" value="F:pectate lyase activity"/>
    <property type="evidence" value="ECO:0007669"/>
    <property type="project" value="UniProtKB-EC"/>
</dbReference>
<keyword evidence="1" id="KW-0732">Signal</keyword>
<keyword evidence="3" id="KW-1185">Reference proteome</keyword>
<dbReference type="Proteomes" id="UP000297149">
    <property type="component" value="Chromosome"/>
</dbReference>
<name>A0A4P7W1C5_9BACT</name>
<evidence type="ECO:0000313" key="2">
    <source>
        <dbReference type="EMBL" id="QCD41704.1"/>
    </source>
</evidence>
<feature type="signal peptide" evidence="1">
    <location>
        <begin position="1"/>
        <end position="23"/>
    </location>
</feature>
<gene>
    <name evidence="2" type="primary">pelA</name>
    <name evidence="2" type="ORF">E7747_05030</name>
</gene>